<dbReference type="InterPro" id="IPR036291">
    <property type="entry name" value="NAD(P)-bd_dom_sf"/>
</dbReference>
<dbReference type="PRINTS" id="PR00080">
    <property type="entry name" value="SDRFAMILY"/>
</dbReference>
<evidence type="ECO:0000313" key="2">
    <source>
        <dbReference type="EMBL" id="PZP55885.1"/>
    </source>
</evidence>
<dbReference type="PANTHER" id="PTHR43975">
    <property type="entry name" value="ZGC:101858"/>
    <property type="match status" value="1"/>
</dbReference>
<gene>
    <name evidence="2" type="ORF">DI586_05390</name>
</gene>
<sequence>MSRFQNKVVIITGAGSGIGEATALRFSAEGASVVLVGRTKKKLDKVAATLEGDNVMIAPCDISDENAVKDLFRAVIKEFKRVDVLINDAGIFKEGKVQDVKTKDWREQMATNVDGYFFMTRAAMPYLIKTKGNVVNVSSVSGLGADWGSVPYNTSKGAVTNFTKAVALDAGKDGVRVNAVCPSFTRTPLTEDMEDDQKMMAKFKERIALGRPAEPDDIAKVILFLASDDAGFVTGVAMPVDGGLSASNGQPALG</sequence>
<dbReference type="AlphaFoldDB" id="A0A2W5FIR5"/>
<name>A0A2W5FIR5_9BACT</name>
<protein>
    <submittedName>
        <fullName evidence="2">3-oxoacyl-ACP reductase</fullName>
    </submittedName>
</protein>
<dbReference type="Proteomes" id="UP000249739">
    <property type="component" value="Unassembled WGS sequence"/>
</dbReference>
<dbReference type="Pfam" id="PF13561">
    <property type="entry name" value="adh_short_C2"/>
    <property type="match status" value="1"/>
</dbReference>
<dbReference type="PANTHER" id="PTHR43975:SF2">
    <property type="entry name" value="EG:BACR7A4.14 PROTEIN-RELATED"/>
    <property type="match status" value="1"/>
</dbReference>
<evidence type="ECO:0000256" key="1">
    <source>
        <dbReference type="ARBA" id="ARBA00006484"/>
    </source>
</evidence>
<accession>A0A2W5FIR5</accession>
<organism evidence="2 3">
    <name type="scientific">Micavibrio aeruginosavorus</name>
    <dbReference type="NCBI Taxonomy" id="349221"/>
    <lineage>
        <taxon>Bacteria</taxon>
        <taxon>Pseudomonadati</taxon>
        <taxon>Bdellovibrionota</taxon>
        <taxon>Bdellovibrionia</taxon>
        <taxon>Bdellovibrionales</taxon>
        <taxon>Pseudobdellovibrionaceae</taxon>
        <taxon>Micavibrio</taxon>
    </lineage>
</organism>
<dbReference type="EMBL" id="QFOT01000046">
    <property type="protein sequence ID" value="PZP55885.1"/>
    <property type="molecule type" value="Genomic_DNA"/>
</dbReference>
<comment type="similarity">
    <text evidence="1">Belongs to the short-chain dehydrogenases/reductases (SDR) family.</text>
</comment>
<dbReference type="SUPFAM" id="SSF51735">
    <property type="entry name" value="NAD(P)-binding Rossmann-fold domains"/>
    <property type="match status" value="1"/>
</dbReference>
<dbReference type="Gene3D" id="3.40.50.720">
    <property type="entry name" value="NAD(P)-binding Rossmann-like Domain"/>
    <property type="match status" value="1"/>
</dbReference>
<proteinExistence type="inferred from homology"/>
<evidence type="ECO:0000313" key="3">
    <source>
        <dbReference type="Proteomes" id="UP000249739"/>
    </source>
</evidence>
<dbReference type="PROSITE" id="PS00061">
    <property type="entry name" value="ADH_SHORT"/>
    <property type="match status" value="1"/>
</dbReference>
<dbReference type="PRINTS" id="PR00081">
    <property type="entry name" value="GDHRDH"/>
</dbReference>
<dbReference type="InterPro" id="IPR020904">
    <property type="entry name" value="Sc_DH/Rdtase_CS"/>
</dbReference>
<dbReference type="FunFam" id="3.40.50.720:FF:000084">
    <property type="entry name" value="Short-chain dehydrogenase reductase"/>
    <property type="match status" value="1"/>
</dbReference>
<comment type="caution">
    <text evidence="2">The sequence shown here is derived from an EMBL/GenBank/DDBJ whole genome shotgun (WGS) entry which is preliminary data.</text>
</comment>
<reference evidence="2 3" key="1">
    <citation type="submission" date="2017-08" db="EMBL/GenBank/DDBJ databases">
        <title>Infants hospitalized years apart are colonized by the same room-sourced microbial strains.</title>
        <authorList>
            <person name="Brooks B."/>
            <person name="Olm M.R."/>
            <person name="Firek B.A."/>
            <person name="Baker R."/>
            <person name="Thomas B.C."/>
            <person name="Morowitz M.J."/>
            <person name="Banfield J.F."/>
        </authorList>
    </citation>
    <scope>NUCLEOTIDE SEQUENCE [LARGE SCALE GENOMIC DNA]</scope>
    <source>
        <strain evidence="2">S2_006_000_R2_64</strain>
    </source>
</reference>
<dbReference type="InterPro" id="IPR002347">
    <property type="entry name" value="SDR_fam"/>
</dbReference>
<dbReference type="NCBIfam" id="NF005559">
    <property type="entry name" value="PRK07231.1"/>
    <property type="match status" value="1"/>
</dbReference>
<dbReference type="CDD" id="cd05233">
    <property type="entry name" value="SDR_c"/>
    <property type="match status" value="1"/>
</dbReference>